<dbReference type="PROSITE" id="PS50110">
    <property type="entry name" value="RESPONSE_REGULATORY"/>
    <property type="match status" value="1"/>
</dbReference>
<dbReference type="CDD" id="cd17536">
    <property type="entry name" value="REC_YesN-like"/>
    <property type="match status" value="1"/>
</dbReference>
<evidence type="ECO:0000256" key="3">
    <source>
        <dbReference type="ARBA" id="ARBA00022553"/>
    </source>
</evidence>
<keyword evidence="12" id="KW-1185">Reference proteome</keyword>
<feature type="domain" description="Response regulatory" evidence="10">
    <location>
        <begin position="3"/>
        <end position="120"/>
    </location>
</feature>
<keyword evidence="5" id="KW-0805">Transcription regulation</keyword>
<keyword evidence="2" id="KW-0963">Cytoplasm</keyword>
<keyword evidence="6" id="KW-0238">DNA-binding</keyword>
<evidence type="ECO:0000256" key="4">
    <source>
        <dbReference type="ARBA" id="ARBA00023012"/>
    </source>
</evidence>
<dbReference type="EMBL" id="JBHTAI010000003">
    <property type="protein sequence ID" value="MFC7148190.1"/>
    <property type="molecule type" value="Genomic_DNA"/>
</dbReference>
<dbReference type="SMART" id="SM00342">
    <property type="entry name" value="HTH_ARAC"/>
    <property type="match status" value="1"/>
</dbReference>
<accession>A0ABW2F4P3</accession>
<dbReference type="Proteomes" id="UP001596378">
    <property type="component" value="Unassembled WGS sequence"/>
</dbReference>
<organism evidence="11 12">
    <name type="scientific">Cohnella cellulosilytica</name>
    <dbReference type="NCBI Taxonomy" id="986710"/>
    <lineage>
        <taxon>Bacteria</taxon>
        <taxon>Bacillati</taxon>
        <taxon>Bacillota</taxon>
        <taxon>Bacilli</taxon>
        <taxon>Bacillales</taxon>
        <taxon>Paenibacillaceae</taxon>
        <taxon>Cohnella</taxon>
    </lineage>
</organism>
<feature type="domain" description="HTH araC/xylS-type" evidence="9">
    <location>
        <begin position="142"/>
        <end position="239"/>
    </location>
</feature>
<dbReference type="InterPro" id="IPR009057">
    <property type="entry name" value="Homeodomain-like_sf"/>
</dbReference>
<dbReference type="Pfam" id="PF00072">
    <property type="entry name" value="Response_reg"/>
    <property type="match status" value="1"/>
</dbReference>
<evidence type="ECO:0000259" key="9">
    <source>
        <dbReference type="PROSITE" id="PS01124"/>
    </source>
</evidence>
<evidence type="ECO:0000256" key="1">
    <source>
        <dbReference type="ARBA" id="ARBA00004496"/>
    </source>
</evidence>
<dbReference type="InterPro" id="IPR018060">
    <property type="entry name" value="HTH_AraC"/>
</dbReference>
<evidence type="ECO:0000256" key="7">
    <source>
        <dbReference type="ARBA" id="ARBA00023163"/>
    </source>
</evidence>
<evidence type="ECO:0000256" key="8">
    <source>
        <dbReference type="PROSITE-ProRule" id="PRU00169"/>
    </source>
</evidence>
<evidence type="ECO:0000256" key="5">
    <source>
        <dbReference type="ARBA" id="ARBA00023015"/>
    </source>
</evidence>
<dbReference type="SMART" id="SM00448">
    <property type="entry name" value="REC"/>
    <property type="match status" value="1"/>
</dbReference>
<keyword evidence="4" id="KW-0902">Two-component regulatory system</keyword>
<dbReference type="PROSITE" id="PS01124">
    <property type="entry name" value="HTH_ARAC_FAMILY_2"/>
    <property type="match status" value="1"/>
</dbReference>
<evidence type="ECO:0000259" key="10">
    <source>
        <dbReference type="PROSITE" id="PS50110"/>
    </source>
</evidence>
<gene>
    <name evidence="11" type="ORF">ACFQMJ_06525</name>
</gene>
<proteinExistence type="predicted"/>
<feature type="modified residue" description="4-aspartylphosphate" evidence="8">
    <location>
        <position position="55"/>
    </location>
</feature>
<protein>
    <submittedName>
        <fullName evidence="11">Response regulator</fullName>
    </submittedName>
</protein>
<sequence length="240" mass="27521">MYQLLVVDDEFEIRNGISHYFPWSELGFVVAGEAENGKDALDFIRDHPVDAVLCDIKMPLMSGLEFAKALHERKHAAKVVFLTGYKDFELVKEALVYGARNYIVKPTKYQELANVFHKIKEELDEEGRAGRNGERTGDYLISQIKDFVAEHYKTVQLKDVAEVVHMNPYYLSTLFKKKTGQPFSDYVLSVKMETAAKHLRNPANKTYEVSEWVGYSNPKNFSNAFKAYFGKSPRQFRGGE</sequence>
<dbReference type="Pfam" id="PF12833">
    <property type="entry name" value="HTH_18"/>
    <property type="match status" value="1"/>
</dbReference>
<dbReference type="PANTHER" id="PTHR42713">
    <property type="entry name" value="HISTIDINE KINASE-RELATED"/>
    <property type="match status" value="1"/>
</dbReference>
<evidence type="ECO:0000256" key="6">
    <source>
        <dbReference type="ARBA" id="ARBA00023125"/>
    </source>
</evidence>
<keyword evidence="7" id="KW-0804">Transcription</keyword>
<dbReference type="InterPro" id="IPR011006">
    <property type="entry name" value="CheY-like_superfamily"/>
</dbReference>
<dbReference type="InterPro" id="IPR001789">
    <property type="entry name" value="Sig_transdc_resp-reg_receiver"/>
</dbReference>
<dbReference type="InterPro" id="IPR051552">
    <property type="entry name" value="HptR"/>
</dbReference>
<name>A0ABW2F4P3_9BACL</name>
<dbReference type="Gene3D" id="1.10.10.60">
    <property type="entry name" value="Homeodomain-like"/>
    <property type="match status" value="2"/>
</dbReference>
<dbReference type="SUPFAM" id="SSF52172">
    <property type="entry name" value="CheY-like"/>
    <property type="match status" value="1"/>
</dbReference>
<keyword evidence="3 8" id="KW-0597">Phosphoprotein</keyword>
<evidence type="ECO:0000313" key="11">
    <source>
        <dbReference type="EMBL" id="MFC7148190.1"/>
    </source>
</evidence>
<dbReference type="Gene3D" id="3.40.50.2300">
    <property type="match status" value="1"/>
</dbReference>
<dbReference type="SUPFAM" id="SSF46689">
    <property type="entry name" value="Homeodomain-like"/>
    <property type="match status" value="2"/>
</dbReference>
<evidence type="ECO:0000256" key="2">
    <source>
        <dbReference type="ARBA" id="ARBA00022490"/>
    </source>
</evidence>
<dbReference type="RefSeq" id="WP_378048813.1">
    <property type="nucleotide sequence ID" value="NZ_JBHMDN010000018.1"/>
</dbReference>
<comment type="caution">
    <text evidence="11">The sequence shown here is derived from an EMBL/GenBank/DDBJ whole genome shotgun (WGS) entry which is preliminary data.</text>
</comment>
<comment type="subcellular location">
    <subcellularLocation>
        <location evidence="1">Cytoplasm</location>
    </subcellularLocation>
</comment>
<evidence type="ECO:0000313" key="12">
    <source>
        <dbReference type="Proteomes" id="UP001596378"/>
    </source>
</evidence>
<dbReference type="PANTHER" id="PTHR42713:SF3">
    <property type="entry name" value="TRANSCRIPTIONAL REGULATORY PROTEIN HPTR"/>
    <property type="match status" value="1"/>
</dbReference>
<reference evidence="12" key="1">
    <citation type="journal article" date="2019" name="Int. J. Syst. Evol. Microbiol.">
        <title>The Global Catalogue of Microorganisms (GCM) 10K type strain sequencing project: providing services to taxonomists for standard genome sequencing and annotation.</title>
        <authorList>
            <consortium name="The Broad Institute Genomics Platform"/>
            <consortium name="The Broad Institute Genome Sequencing Center for Infectious Disease"/>
            <person name="Wu L."/>
            <person name="Ma J."/>
        </authorList>
    </citation>
    <scope>NUCLEOTIDE SEQUENCE [LARGE SCALE GENOMIC DNA]</scope>
    <source>
        <strain evidence="12">KCTC 12907</strain>
    </source>
</reference>